<dbReference type="PANTHER" id="PTHR43711:SF1">
    <property type="entry name" value="HISTIDINE KINASE 1"/>
    <property type="match status" value="1"/>
</dbReference>
<dbReference type="SUPFAM" id="SSF55874">
    <property type="entry name" value="ATPase domain of HSP90 chaperone/DNA topoisomerase II/histidine kinase"/>
    <property type="match status" value="1"/>
</dbReference>
<gene>
    <name evidence="7" type="ORF">G7077_13480</name>
</gene>
<proteinExistence type="predicted"/>
<keyword evidence="3" id="KW-0808">Transferase</keyword>
<dbReference type="AlphaFoldDB" id="A0A6G7YSQ1"/>
<evidence type="ECO:0000313" key="8">
    <source>
        <dbReference type="Proteomes" id="UP000503222"/>
    </source>
</evidence>
<evidence type="ECO:0000259" key="6">
    <source>
        <dbReference type="PROSITE" id="PS50109"/>
    </source>
</evidence>
<evidence type="ECO:0000256" key="1">
    <source>
        <dbReference type="ARBA" id="ARBA00000085"/>
    </source>
</evidence>
<organism evidence="7 8">
    <name type="scientific">Sphingomonas piscis</name>
    <dbReference type="NCBI Taxonomy" id="2714943"/>
    <lineage>
        <taxon>Bacteria</taxon>
        <taxon>Pseudomonadati</taxon>
        <taxon>Pseudomonadota</taxon>
        <taxon>Alphaproteobacteria</taxon>
        <taxon>Sphingomonadales</taxon>
        <taxon>Sphingomonadaceae</taxon>
        <taxon>Sphingomonas</taxon>
    </lineage>
</organism>
<name>A0A6G7YSQ1_9SPHN</name>
<dbReference type="PROSITE" id="PS50109">
    <property type="entry name" value="HIS_KIN"/>
    <property type="match status" value="1"/>
</dbReference>
<comment type="catalytic activity">
    <reaction evidence="1">
        <text>ATP + protein L-histidine = ADP + protein N-phospho-L-histidine.</text>
        <dbReference type="EC" id="2.7.13.3"/>
    </reaction>
</comment>
<accession>A0A6G7YSQ1</accession>
<dbReference type="EC" id="2.7.13.3" evidence="2"/>
<sequence>MATAPPDPDLITGRLDSSDRLIEADPPLRRLQEEAGGSLGTRVCVPQLASLAEVARRLQTALVRPVQAATSDNDVDLLVRLTPEGSDLLIAVESWTERPAKPSRLAAMAGARLDTMLDTGMTWSVNDRLELVDVSRELAEHLESRPDRLVGLPITKLLKLEENEDGELPLLAALASRNAFRDQHARVRGGSGARLTLSGDIVRDGTGQFAGLAGEAFVEKASVVAPPIEFDRIFDEALRSPLDQIIAEAEKIVGEADGPIQPDYAAYGADIATAARHLLSVIASMSPQGSAPDDVFNLAEAAEEAVLLLEATAQERRIAVQLQARRRLPAQGDRRAVIQILVNLIGNAIRHSPDRGHIDLYFTRSDGQVSVAVEDQGPGVPEGDEERIFGRFERAHDEGSNTGLGLAIARRLARSMGGDVTLETKATPGARFSLSLPEAR</sequence>
<dbReference type="InterPro" id="IPR005467">
    <property type="entry name" value="His_kinase_dom"/>
</dbReference>
<reference evidence="7 8" key="1">
    <citation type="submission" date="2020-03" db="EMBL/GenBank/DDBJ databases">
        <title>Sphingomonas sp. nov., isolated from fish.</title>
        <authorList>
            <person name="Hyun D.-W."/>
            <person name="Bae J.-W."/>
        </authorList>
    </citation>
    <scope>NUCLEOTIDE SEQUENCE [LARGE SCALE GENOMIC DNA]</scope>
    <source>
        <strain evidence="7 8">HDW15B</strain>
    </source>
</reference>
<dbReference type="KEGG" id="spii:G7077_13480"/>
<evidence type="ECO:0000256" key="2">
    <source>
        <dbReference type="ARBA" id="ARBA00012438"/>
    </source>
</evidence>
<dbReference type="InterPro" id="IPR036890">
    <property type="entry name" value="HATPase_C_sf"/>
</dbReference>
<dbReference type="Proteomes" id="UP000503222">
    <property type="component" value="Chromosome"/>
</dbReference>
<keyword evidence="8" id="KW-1185">Reference proteome</keyword>
<evidence type="ECO:0000256" key="5">
    <source>
        <dbReference type="ARBA" id="ARBA00023012"/>
    </source>
</evidence>
<dbReference type="InterPro" id="IPR004358">
    <property type="entry name" value="Sig_transdc_His_kin-like_C"/>
</dbReference>
<feature type="domain" description="Histidine kinase" evidence="6">
    <location>
        <begin position="233"/>
        <end position="440"/>
    </location>
</feature>
<dbReference type="Pfam" id="PF02518">
    <property type="entry name" value="HATPase_c"/>
    <property type="match status" value="1"/>
</dbReference>
<dbReference type="Gene3D" id="3.30.565.10">
    <property type="entry name" value="Histidine kinase-like ATPase, C-terminal domain"/>
    <property type="match status" value="1"/>
</dbReference>
<dbReference type="RefSeq" id="WP_166412152.1">
    <property type="nucleotide sequence ID" value="NZ_CP049869.1"/>
</dbReference>
<keyword evidence="4 7" id="KW-0418">Kinase</keyword>
<dbReference type="GO" id="GO:0004673">
    <property type="term" value="F:protein histidine kinase activity"/>
    <property type="evidence" value="ECO:0007669"/>
    <property type="project" value="UniProtKB-EC"/>
</dbReference>
<dbReference type="EMBL" id="CP049869">
    <property type="protein sequence ID" value="QIK79767.1"/>
    <property type="molecule type" value="Genomic_DNA"/>
</dbReference>
<keyword evidence="5" id="KW-0902">Two-component regulatory system</keyword>
<evidence type="ECO:0000256" key="3">
    <source>
        <dbReference type="ARBA" id="ARBA00022679"/>
    </source>
</evidence>
<dbReference type="GO" id="GO:0000160">
    <property type="term" value="P:phosphorelay signal transduction system"/>
    <property type="evidence" value="ECO:0007669"/>
    <property type="project" value="UniProtKB-KW"/>
</dbReference>
<dbReference type="PRINTS" id="PR00344">
    <property type="entry name" value="BCTRLSENSOR"/>
</dbReference>
<dbReference type="PANTHER" id="PTHR43711">
    <property type="entry name" value="TWO-COMPONENT HISTIDINE KINASE"/>
    <property type="match status" value="1"/>
</dbReference>
<dbReference type="CDD" id="cd00075">
    <property type="entry name" value="HATPase"/>
    <property type="match status" value="1"/>
</dbReference>
<dbReference type="InterPro" id="IPR003594">
    <property type="entry name" value="HATPase_dom"/>
</dbReference>
<protein>
    <recommendedName>
        <fullName evidence="2">histidine kinase</fullName>
        <ecNumber evidence="2">2.7.13.3</ecNumber>
    </recommendedName>
</protein>
<evidence type="ECO:0000256" key="4">
    <source>
        <dbReference type="ARBA" id="ARBA00022777"/>
    </source>
</evidence>
<dbReference type="InterPro" id="IPR050736">
    <property type="entry name" value="Sensor_HK_Regulatory"/>
</dbReference>
<evidence type="ECO:0000313" key="7">
    <source>
        <dbReference type="EMBL" id="QIK79767.1"/>
    </source>
</evidence>
<dbReference type="SMART" id="SM00387">
    <property type="entry name" value="HATPase_c"/>
    <property type="match status" value="1"/>
</dbReference>